<dbReference type="Pfam" id="PF21021">
    <property type="entry name" value="FAF1"/>
    <property type="match status" value="1"/>
</dbReference>
<dbReference type="InterPro" id="IPR036249">
    <property type="entry name" value="Thioredoxin-like_sf"/>
</dbReference>
<dbReference type="SUPFAM" id="SSF54236">
    <property type="entry name" value="Ubiquitin-like"/>
    <property type="match status" value="1"/>
</dbReference>
<protein>
    <submittedName>
        <fullName evidence="6">Thioredoxin-like fold</fullName>
    </submittedName>
</protein>
<keyword evidence="4" id="KW-0472">Membrane</keyword>
<dbReference type="CDD" id="cd01767">
    <property type="entry name" value="UBX"/>
    <property type="match status" value="1"/>
</dbReference>
<organism evidence="6 7">
    <name type="scientific">Cynara cardunculus var. scolymus</name>
    <name type="common">Globe artichoke</name>
    <name type="synonym">Cynara scolymus</name>
    <dbReference type="NCBI Taxonomy" id="59895"/>
    <lineage>
        <taxon>Eukaryota</taxon>
        <taxon>Viridiplantae</taxon>
        <taxon>Streptophyta</taxon>
        <taxon>Embryophyta</taxon>
        <taxon>Tracheophyta</taxon>
        <taxon>Spermatophyta</taxon>
        <taxon>Magnoliopsida</taxon>
        <taxon>eudicotyledons</taxon>
        <taxon>Gunneridae</taxon>
        <taxon>Pentapetalae</taxon>
        <taxon>asterids</taxon>
        <taxon>campanulids</taxon>
        <taxon>Asterales</taxon>
        <taxon>Asteraceae</taxon>
        <taxon>Carduoideae</taxon>
        <taxon>Cardueae</taxon>
        <taxon>Carduinae</taxon>
        <taxon>Cynara</taxon>
    </lineage>
</organism>
<dbReference type="Gene3D" id="3.10.20.90">
    <property type="entry name" value="Phosphatidylinositol 3-kinase Catalytic Subunit, Chain A, domain 1"/>
    <property type="match status" value="1"/>
</dbReference>
<dbReference type="CDD" id="cd02958">
    <property type="entry name" value="UAS"/>
    <property type="match status" value="1"/>
</dbReference>
<evidence type="ECO:0000256" key="3">
    <source>
        <dbReference type="SAM" id="MobiDB-lite"/>
    </source>
</evidence>
<dbReference type="InterPro" id="IPR050730">
    <property type="entry name" value="UBX_domain-protein"/>
</dbReference>
<dbReference type="InterPro" id="IPR001012">
    <property type="entry name" value="UBX_dom"/>
</dbReference>
<reference evidence="6 7" key="1">
    <citation type="journal article" date="2016" name="Sci. Rep.">
        <title>The genome sequence of the outbreeding globe artichoke constructed de novo incorporating a phase-aware low-pass sequencing strategy of F1 progeny.</title>
        <authorList>
            <person name="Scaglione D."/>
            <person name="Reyes-Chin-Wo S."/>
            <person name="Acquadro A."/>
            <person name="Froenicke L."/>
            <person name="Portis E."/>
            <person name="Beitel C."/>
            <person name="Tirone M."/>
            <person name="Mauro R."/>
            <person name="Lo Monaco A."/>
            <person name="Mauromicale G."/>
            <person name="Faccioli P."/>
            <person name="Cattivelli L."/>
            <person name="Rieseberg L."/>
            <person name="Michelmore R."/>
            <person name="Lanteri S."/>
        </authorList>
    </citation>
    <scope>NUCLEOTIDE SEQUENCE [LARGE SCALE GENOMIC DNA]</scope>
    <source>
        <strain evidence="6">2C</strain>
    </source>
</reference>
<dbReference type="PANTHER" id="PTHR23322">
    <property type="entry name" value="FAS-ASSOCIATED PROTEIN"/>
    <property type="match status" value="1"/>
</dbReference>
<dbReference type="GO" id="GO:0043130">
    <property type="term" value="F:ubiquitin binding"/>
    <property type="evidence" value="ECO:0007669"/>
    <property type="project" value="TreeGrafter"/>
</dbReference>
<dbReference type="PROSITE" id="PS50033">
    <property type="entry name" value="UBX"/>
    <property type="match status" value="1"/>
</dbReference>
<dbReference type="STRING" id="59895.A0A103XQZ1"/>
<dbReference type="Gene3D" id="3.40.30.10">
    <property type="entry name" value="Glutaredoxin"/>
    <property type="match status" value="1"/>
</dbReference>
<dbReference type="PANTHER" id="PTHR23322:SF1">
    <property type="entry name" value="FAS-ASSOCIATED FACTOR 2"/>
    <property type="match status" value="1"/>
</dbReference>
<proteinExistence type="predicted"/>
<sequence length="427" mass="46471">MGDDNNSSKTSANKKERVRRSRLIINGVAGLLGLTWKMVMLPITITGASVGLITGVIGLGFWVAGGVLSYSLSIIGVISPGRNRESSLIQPAVARAPEAIENRFGKSERNQASSAIPPVSVSEAASGASGAIDLSSEFESWNGKSGGTRESSPIPPVSVSEDAAGPSEATDFLSDFEILYGKRHPNFVPDGFTEAVQRSRREFKLLFVYLHSPEHPDTPEFCSVTLCSEIISAFINENFVSWGDSINANGGHKMSRSLKASRFPFWAVIMAAAGQKLQSVLEESTPAFVAARLDTEEHRNNTRLSEEQDAVFEADQAKDHQQREGENQLEREAAFAKSLGPEPEKGPDVTQVLVRLPNGERKGRRFHCTTTLQSLYDFVDSSGCLEVGSYNLVTFFPRVVYGSDELSSTLEELGLYPRASLFVELNM</sequence>
<keyword evidence="2" id="KW-0175">Coiled coil</keyword>
<dbReference type="Gramene" id="KVH95278">
    <property type="protein sequence ID" value="KVH95278"/>
    <property type="gene ID" value="Ccrd_002657"/>
</dbReference>
<dbReference type="Pfam" id="PF00789">
    <property type="entry name" value="UBX"/>
    <property type="match status" value="1"/>
</dbReference>
<dbReference type="InterPro" id="IPR029071">
    <property type="entry name" value="Ubiquitin-like_domsf"/>
</dbReference>
<dbReference type="SMART" id="SM00594">
    <property type="entry name" value="UAS"/>
    <property type="match status" value="1"/>
</dbReference>
<evidence type="ECO:0000256" key="4">
    <source>
        <dbReference type="SAM" id="Phobius"/>
    </source>
</evidence>
<feature type="region of interest" description="Disordered" evidence="3">
    <location>
        <begin position="139"/>
        <end position="165"/>
    </location>
</feature>
<dbReference type="InterPro" id="IPR049483">
    <property type="entry name" value="FAF1_2-like_UAS"/>
</dbReference>
<feature type="transmembrane region" description="Helical" evidence="4">
    <location>
        <begin position="23"/>
        <end position="45"/>
    </location>
</feature>
<dbReference type="SMART" id="SM00166">
    <property type="entry name" value="UBX"/>
    <property type="match status" value="1"/>
</dbReference>
<feature type="domain" description="UBX" evidence="5">
    <location>
        <begin position="345"/>
        <end position="423"/>
    </location>
</feature>
<keyword evidence="1" id="KW-0833">Ubl conjugation pathway</keyword>
<dbReference type="EMBL" id="LEKV01004394">
    <property type="protein sequence ID" value="KVH95278.1"/>
    <property type="molecule type" value="Genomic_DNA"/>
</dbReference>
<evidence type="ECO:0000259" key="5">
    <source>
        <dbReference type="PROSITE" id="PS50033"/>
    </source>
</evidence>
<keyword evidence="7" id="KW-1185">Reference proteome</keyword>
<evidence type="ECO:0000313" key="7">
    <source>
        <dbReference type="Proteomes" id="UP000243975"/>
    </source>
</evidence>
<evidence type="ECO:0000256" key="1">
    <source>
        <dbReference type="ARBA" id="ARBA00022786"/>
    </source>
</evidence>
<evidence type="ECO:0000313" key="6">
    <source>
        <dbReference type="EMBL" id="KVH95278.1"/>
    </source>
</evidence>
<evidence type="ECO:0000256" key="2">
    <source>
        <dbReference type="ARBA" id="ARBA00023054"/>
    </source>
</evidence>
<dbReference type="GO" id="GO:0036503">
    <property type="term" value="P:ERAD pathway"/>
    <property type="evidence" value="ECO:0007669"/>
    <property type="project" value="TreeGrafter"/>
</dbReference>
<dbReference type="SUPFAM" id="SSF52833">
    <property type="entry name" value="Thioredoxin-like"/>
    <property type="match status" value="1"/>
</dbReference>
<keyword evidence="4" id="KW-0812">Transmembrane</keyword>
<accession>A0A103XQZ1</accession>
<feature type="transmembrane region" description="Helical" evidence="4">
    <location>
        <begin position="51"/>
        <end position="78"/>
    </location>
</feature>
<keyword evidence="4" id="KW-1133">Transmembrane helix</keyword>
<dbReference type="AlphaFoldDB" id="A0A103XQZ1"/>
<comment type="caution">
    <text evidence="6">The sequence shown here is derived from an EMBL/GenBank/DDBJ whole genome shotgun (WGS) entry which is preliminary data.</text>
</comment>
<dbReference type="InterPro" id="IPR006577">
    <property type="entry name" value="UAS"/>
</dbReference>
<name>A0A103XQZ1_CYNCS</name>
<dbReference type="Proteomes" id="UP000243975">
    <property type="component" value="Unassembled WGS sequence"/>
</dbReference>
<dbReference type="GO" id="GO:0005783">
    <property type="term" value="C:endoplasmic reticulum"/>
    <property type="evidence" value="ECO:0007669"/>
    <property type="project" value="TreeGrafter"/>
</dbReference>
<gene>
    <name evidence="6" type="ORF">Ccrd_002657</name>
</gene>